<organism evidence="1 2">
    <name type="scientific">Sphingobium fluviale</name>
    <dbReference type="NCBI Taxonomy" id="2506423"/>
    <lineage>
        <taxon>Bacteria</taxon>
        <taxon>Pseudomonadati</taxon>
        <taxon>Pseudomonadota</taxon>
        <taxon>Alphaproteobacteria</taxon>
        <taxon>Sphingomonadales</taxon>
        <taxon>Sphingomonadaceae</taxon>
        <taxon>Sphingobium</taxon>
    </lineage>
</organism>
<dbReference type="GO" id="GO:0032259">
    <property type="term" value="P:methylation"/>
    <property type="evidence" value="ECO:0007669"/>
    <property type="project" value="UniProtKB-KW"/>
</dbReference>
<dbReference type="OrthoDB" id="9805585at2"/>
<dbReference type="Gene3D" id="3.40.50.150">
    <property type="entry name" value="Vaccinia Virus protein VP39"/>
    <property type="match status" value="1"/>
</dbReference>
<keyword evidence="2" id="KW-1185">Reference proteome</keyword>
<accession>A0A4V1N365</accession>
<dbReference type="Proteomes" id="UP000290958">
    <property type="component" value="Unassembled WGS sequence"/>
</dbReference>
<gene>
    <name evidence="1" type="ORF">EQG66_13865</name>
</gene>
<dbReference type="InterPro" id="IPR029063">
    <property type="entry name" value="SAM-dependent_MTases_sf"/>
</dbReference>
<sequence length="228" mass="25109">MSAHSLLKVCTRSMHSIAEKLIFFRQFMRHPKMIGSVIPTSAVVIDALLSRVDWKRASLFVEYGPGIGTFTRPILERLRPDGRLVAIDTNPDFTAYLRRTIDDPRLEAVNGSAVDVEDILGTRHGGERPAHILSGLPLSTLPQGVAELIMESAARALQPGGSMLIYQYSSRFVRALDPFFAEVKMDRIWRNIPPCVIAEAWVNAVSKSAGQVEAAGDLVIKDADKKVA</sequence>
<reference evidence="2" key="1">
    <citation type="submission" date="2019-01" db="EMBL/GenBank/DDBJ databases">
        <title>Cytophagaceae bacterium strain CAR-16.</title>
        <authorList>
            <person name="Chen W.-M."/>
        </authorList>
    </citation>
    <scope>NUCLEOTIDE SEQUENCE [LARGE SCALE GENOMIC DNA]</scope>
    <source>
        <strain evidence="2">CHR27</strain>
    </source>
</reference>
<dbReference type="AlphaFoldDB" id="A0A4V1N365"/>
<evidence type="ECO:0000313" key="2">
    <source>
        <dbReference type="Proteomes" id="UP000290958"/>
    </source>
</evidence>
<proteinExistence type="predicted"/>
<name>A0A4V1N365_9SPHN</name>
<protein>
    <submittedName>
        <fullName evidence="1">Methyltransferase</fullName>
    </submittedName>
</protein>
<keyword evidence="1" id="KW-0808">Transferase</keyword>
<dbReference type="EMBL" id="SBKP01000019">
    <property type="protein sequence ID" value="RXR25592.1"/>
    <property type="molecule type" value="Genomic_DNA"/>
</dbReference>
<comment type="caution">
    <text evidence="1">The sequence shown here is derived from an EMBL/GenBank/DDBJ whole genome shotgun (WGS) entry which is preliminary data.</text>
</comment>
<evidence type="ECO:0000313" key="1">
    <source>
        <dbReference type="EMBL" id="RXR25592.1"/>
    </source>
</evidence>
<dbReference type="GO" id="GO:0008168">
    <property type="term" value="F:methyltransferase activity"/>
    <property type="evidence" value="ECO:0007669"/>
    <property type="project" value="UniProtKB-KW"/>
</dbReference>
<dbReference type="CDD" id="cd02440">
    <property type="entry name" value="AdoMet_MTases"/>
    <property type="match status" value="1"/>
</dbReference>
<keyword evidence="1" id="KW-0489">Methyltransferase</keyword>
<dbReference type="SUPFAM" id="SSF53335">
    <property type="entry name" value="S-adenosyl-L-methionine-dependent methyltransferases"/>
    <property type="match status" value="1"/>
</dbReference>
<dbReference type="RefSeq" id="WP_129405147.1">
    <property type="nucleotide sequence ID" value="NZ_SBKP01000019.1"/>
</dbReference>